<evidence type="ECO:0000256" key="1">
    <source>
        <dbReference type="ARBA" id="ARBA00010641"/>
    </source>
</evidence>
<dbReference type="PANTHER" id="PTHR43133">
    <property type="entry name" value="RNA POLYMERASE ECF-TYPE SIGMA FACTO"/>
    <property type="match status" value="1"/>
</dbReference>
<evidence type="ECO:0000313" key="8">
    <source>
        <dbReference type="EMBL" id="MFC0533418.1"/>
    </source>
</evidence>
<dbReference type="InterPro" id="IPR013325">
    <property type="entry name" value="RNA_pol_sigma_r2"/>
</dbReference>
<evidence type="ECO:0000259" key="7">
    <source>
        <dbReference type="Pfam" id="PF08281"/>
    </source>
</evidence>
<keyword evidence="2" id="KW-0805">Transcription regulation</keyword>
<dbReference type="InterPro" id="IPR036388">
    <property type="entry name" value="WH-like_DNA-bd_sf"/>
</dbReference>
<comment type="similarity">
    <text evidence="1">Belongs to the sigma-70 factor family. ECF subfamily.</text>
</comment>
<dbReference type="InterPro" id="IPR007627">
    <property type="entry name" value="RNA_pol_sigma70_r2"/>
</dbReference>
<dbReference type="Gene3D" id="1.10.10.10">
    <property type="entry name" value="Winged helix-like DNA-binding domain superfamily/Winged helix DNA-binding domain"/>
    <property type="match status" value="1"/>
</dbReference>
<sequence>MLTSVNEAVLRTVQVPPVVADGFTELYATHVHSLTVQLFAYTGDAAVAEDLVHEAFCRALSRWKQVSAYDNPVAWVRQVAYNLARTRWRRLRIAADFLHRQRTEAVAGPGPDRVALAAGLAQLPPRQRRAVILHYLADLPIAEIAQQEDVAPGTVKSWLHRGRTALASYLRETGKEDGR</sequence>
<dbReference type="InterPro" id="IPR039425">
    <property type="entry name" value="RNA_pol_sigma-70-like"/>
</dbReference>
<keyword evidence="4" id="KW-0238">DNA-binding</keyword>
<name>A0ABV6MGF8_9ACTN</name>
<reference evidence="8 9" key="1">
    <citation type="submission" date="2024-09" db="EMBL/GenBank/DDBJ databases">
        <authorList>
            <person name="Sun Q."/>
            <person name="Mori K."/>
        </authorList>
    </citation>
    <scope>NUCLEOTIDE SEQUENCE [LARGE SCALE GENOMIC DNA]</scope>
    <source>
        <strain evidence="8 9">TBRC 3947</strain>
    </source>
</reference>
<evidence type="ECO:0000256" key="5">
    <source>
        <dbReference type="ARBA" id="ARBA00023163"/>
    </source>
</evidence>
<keyword evidence="9" id="KW-1185">Reference proteome</keyword>
<dbReference type="CDD" id="cd06171">
    <property type="entry name" value="Sigma70_r4"/>
    <property type="match status" value="1"/>
</dbReference>
<evidence type="ECO:0000259" key="6">
    <source>
        <dbReference type="Pfam" id="PF04542"/>
    </source>
</evidence>
<accession>A0ABV6MGF8</accession>
<dbReference type="InterPro" id="IPR014284">
    <property type="entry name" value="RNA_pol_sigma-70_dom"/>
</dbReference>
<dbReference type="PANTHER" id="PTHR43133:SF50">
    <property type="entry name" value="ECF RNA POLYMERASE SIGMA FACTOR SIGM"/>
    <property type="match status" value="1"/>
</dbReference>
<gene>
    <name evidence="8" type="ORF">ACFFIA_38020</name>
</gene>
<dbReference type="NCBIfam" id="TIGR02937">
    <property type="entry name" value="sigma70-ECF"/>
    <property type="match status" value="1"/>
</dbReference>
<keyword evidence="3" id="KW-0731">Sigma factor</keyword>
<dbReference type="Pfam" id="PF08281">
    <property type="entry name" value="Sigma70_r4_2"/>
    <property type="match status" value="1"/>
</dbReference>
<comment type="caution">
    <text evidence="8">The sequence shown here is derived from an EMBL/GenBank/DDBJ whole genome shotgun (WGS) entry which is preliminary data.</text>
</comment>
<evidence type="ECO:0000256" key="2">
    <source>
        <dbReference type="ARBA" id="ARBA00023015"/>
    </source>
</evidence>
<dbReference type="InterPro" id="IPR013324">
    <property type="entry name" value="RNA_pol_sigma_r3/r4-like"/>
</dbReference>
<dbReference type="EMBL" id="JBHLUH010000083">
    <property type="protein sequence ID" value="MFC0533418.1"/>
    <property type="molecule type" value="Genomic_DNA"/>
</dbReference>
<organism evidence="8 9">
    <name type="scientific">Phytohabitans kaempferiae</name>
    <dbReference type="NCBI Taxonomy" id="1620943"/>
    <lineage>
        <taxon>Bacteria</taxon>
        <taxon>Bacillati</taxon>
        <taxon>Actinomycetota</taxon>
        <taxon>Actinomycetes</taxon>
        <taxon>Micromonosporales</taxon>
        <taxon>Micromonosporaceae</taxon>
    </lineage>
</organism>
<dbReference type="SUPFAM" id="SSF88659">
    <property type="entry name" value="Sigma3 and sigma4 domains of RNA polymerase sigma factors"/>
    <property type="match status" value="1"/>
</dbReference>
<feature type="domain" description="RNA polymerase sigma factor 70 region 4 type 2" evidence="7">
    <location>
        <begin position="115"/>
        <end position="166"/>
    </location>
</feature>
<evidence type="ECO:0000256" key="3">
    <source>
        <dbReference type="ARBA" id="ARBA00023082"/>
    </source>
</evidence>
<dbReference type="Gene3D" id="1.10.1740.10">
    <property type="match status" value="1"/>
</dbReference>
<feature type="domain" description="RNA polymerase sigma-70 region 2" evidence="6">
    <location>
        <begin position="27"/>
        <end position="92"/>
    </location>
</feature>
<evidence type="ECO:0000256" key="4">
    <source>
        <dbReference type="ARBA" id="ARBA00023125"/>
    </source>
</evidence>
<dbReference type="InterPro" id="IPR013249">
    <property type="entry name" value="RNA_pol_sigma70_r4_t2"/>
</dbReference>
<keyword evidence="5" id="KW-0804">Transcription</keyword>
<dbReference type="Proteomes" id="UP001589867">
    <property type="component" value="Unassembled WGS sequence"/>
</dbReference>
<protein>
    <submittedName>
        <fullName evidence="8">RNA polymerase sigma factor</fullName>
    </submittedName>
</protein>
<dbReference type="Pfam" id="PF04542">
    <property type="entry name" value="Sigma70_r2"/>
    <property type="match status" value="1"/>
</dbReference>
<dbReference type="RefSeq" id="WP_377260996.1">
    <property type="nucleotide sequence ID" value="NZ_JBHLUH010000083.1"/>
</dbReference>
<proteinExistence type="inferred from homology"/>
<dbReference type="SUPFAM" id="SSF88946">
    <property type="entry name" value="Sigma2 domain of RNA polymerase sigma factors"/>
    <property type="match status" value="1"/>
</dbReference>
<evidence type="ECO:0000313" key="9">
    <source>
        <dbReference type="Proteomes" id="UP001589867"/>
    </source>
</evidence>